<evidence type="ECO:0000259" key="2">
    <source>
        <dbReference type="PROSITE" id="PS51740"/>
    </source>
</evidence>
<dbReference type="InterPro" id="IPR052975">
    <property type="entry name" value="Repressor-like_regulatory"/>
</dbReference>
<keyword evidence="4" id="KW-1185">Reference proteome</keyword>
<dbReference type="AlphaFoldDB" id="A0A8J8MMS3"/>
<evidence type="ECO:0000313" key="4">
    <source>
        <dbReference type="Proteomes" id="UP000683246"/>
    </source>
</evidence>
<dbReference type="SMART" id="SM00966">
    <property type="entry name" value="SpoVT_AbrB"/>
    <property type="match status" value="1"/>
</dbReference>
<organism evidence="3 4">
    <name type="scientific">Vallitalea pronyensis</name>
    <dbReference type="NCBI Taxonomy" id="1348613"/>
    <lineage>
        <taxon>Bacteria</taxon>
        <taxon>Bacillati</taxon>
        <taxon>Bacillota</taxon>
        <taxon>Clostridia</taxon>
        <taxon>Lachnospirales</taxon>
        <taxon>Vallitaleaceae</taxon>
        <taxon>Vallitalea</taxon>
    </lineage>
</organism>
<accession>A0A8J8MMS3</accession>
<dbReference type="PANTHER" id="PTHR34860:SF6">
    <property type="entry name" value="REPRESSOR-LIKE PROTEIN SSO7C3"/>
    <property type="match status" value="1"/>
</dbReference>
<evidence type="ECO:0000313" key="3">
    <source>
        <dbReference type="EMBL" id="QUI24752.1"/>
    </source>
</evidence>
<keyword evidence="1" id="KW-0238">DNA-binding</keyword>
<feature type="domain" description="SpoVT-AbrB" evidence="2">
    <location>
        <begin position="9"/>
        <end position="54"/>
    </location>
</feature>
<dbReference type="SUPFAM" id="SSF89447">
    <property type="entry name" value="AbrB/MazE/MraZ-like"/>
    <property type="match status" value="1"/>
</dbReference>
<sequence>MSKNQDQYMSTVKVGKKGQIVIPKEIRGMFDIESEDTLVIMADLKRGIAIQKASILNTIADAIFDGRGQEVMPYEKDEELEAYAKEIKKSINAEDKSTND</sequence>
<dbReference type="NCBIfam" id="TIGR01439">
    <property type="entry name" value="lp_hng_hel_AbrB"/>
    <property type="match status" value="1"/>
</dbReference>
<name>A0A8J8MMS3_9FIRM</name>
<dbReference type="Pfam" id="PF04014">
    <property type="entry name" value="MazE_antitoxin"/>
    <property type="match status" value="1"/>
</dbReference>
<reference evidence="3" key="1">
    <citation type="submission" date="2020-07" db="EMBL/GenBank/DDBJ databases">
        <title>Vallitalea pronyensis genome.</title>
        <authorList>
            <person name="Postec A."/>
        </authorList>
    </citation>
    <scope>NUCLEOTIDE SEQUENCE</scope>
    <source>
        <strain evidence="3">FatNI3</strain>
    </source>
</reference>
<dbReference type="GO" id="GO:0003677">
    <property type="term" value="F:DNA binding"/>
    <property type="evidence" value="ECO:0007669"/>
    <property type="project" value="UniProtKB-UniRule"/>
</dbReference>
<dbReference type="KEGG" id="vpy:HZI73_21690"/>
<proteinExistence type="predicted"/>
<dbReference type="PANTHER" id="PTHR34860">
    <property type="entry name" value="REPRESSOR-LIKE PROTEIN SSO7C3"/>
    <property type="match status" value="1"/>
</dbReference>
<dbReference type="InterPro" id="IPR037914">
    <property type="entry name" value="SpoVT-AbrB_sf"/>
</dbReference>
<protein>
    <submittedName>
        <fullName evidence="3">AbrB family transcriptional regulator</fullName>
    </submittedName>
</protein>
<gene>
    <name evidence="3" type="ORF">HZI73_21690</name>
</gene>
<evidence type="ECO:0000256" key="1">
    <source>
        <dbReference type="PROSITE-ProRule" id="PRU01076"/>
    </source>
</evidence>
<dbReference type="Gene3D" id="2.10.260.10">
    <property type="match status" value="1"/>
</dbReference>
<dbReference type="PROSITE" id="PS51740">
    <property type="entry name" value="SPOVT_ABRB"/>
    <property type="match status" value="1"/>
</dbReference>
<dbReference type="EMBL" id="CP058649">
    <property type="protein sequence ID" value="QUI24752.1"/>
    <property type="molecule type" value="Genomic_DNA"/>
</dbReference>
<dbReference type="RefSeq" id="WP_212695447.1">
    <property type="nucleotide sequence ID" value="NZ_CP058649.1"/>
</dbReference>
<dbReference type="Proteomes" id="UP000683246">
    <property type="component" value="Chromosome"/>
</dbReference>
<dbReference type="InterPro" id="IPR007159">
    <property type="entry name" value="SpoVT-AbrB_dom"/>
</dbReference>